<feature type="compositionally biased region" description="Polar residues" evidence="5">
    <location>
        <begin position="466"/>
        <end position="482"/>
    </location>
</feature>
<dbReference type="GO" id="GO:0022857">
    <property type="term" value="F:transmembrane transporter activity"/>
    <property type="evidence" value="ECO:0007669"/>
    <property type="project" value="InterPro"/>
</dbReference>
<feature type="transmembrane region" description="Helical" evidence="6">
    <location>
        <begin position="291"/>
        <end position="314"/>
    </location>
</feature>
<evidence type="ECO:0000256" key="3">
    <source>
        <dbReference type="ARBA" id="ARBA00022989"/>
    </source>
</evidence>
<keyword evidence="3 6" id="KW-1133">Transmembrane helix</keyword>
<dbReference type="Gene3D" id="1.20.1250.20">
    <property type="entry name" value="MFS general substrate transporter like domains"/>
    <property type="match status" value="2"/>
</dbReference>
<evidence type="ECO:0000313" key="7">
    <source>
        <dbReference type="Proteomes" id="UP000808372"/>
    </source>
</evidence>
<dbReference type="KEGG" id="snh:120048064"/>
<evidence type="ECO:0000313" key="8">
    <source>
        <dbReference type="RefSeq" id="XP_038849682.1"/>
    </source>
</evidence>
<dbReference type="GO" id="GO:0016020">
    <property type="term" value="C:membrane"/>
    <property type="evidence" value="ECO:0007669"/>
    <property type="project" value="UniProtKB-SubCell"/>
</dbReference>
<dbReference type="Pfam" id="PF07690">
    <property type="entry name" value="MFS_1"/>
    <property type="match status" value="1"/>
</dbReference>
<dbReference type="SUPFAM" id="SSF103473">
    <property type="entry name" value="MFS general substrate transporter"/>
    <property type="match status" value="1"/>
</dbReference>
<feature type="transmembrane region" description="Helical" evidence="6">
    <location>
        <begin position="78"/>
        <end position="98"/>
    </location>
</feature>
<feature type="transmembrane region" description="Helical" evidence="6">
    <location>
        <begin position="175"/>
        <end position="195"/>
    </location>
</feature>
<dbReference type="InterPro" id="IPR049680">
    <property type="entry name" value="FLVCR1-2_SLC49-like"/>
</dbReference>
<dbReference type="RefSeq" id="XP_038849682.1">
    <property type="nucleotide sequence ID" value="XM_038993754.1"/>
</dbReference>
<keyword evidence="2 6" id="KW-0812">Transmembrane</keyword>
<evidence type="ECO:0000256" key="4">
    <source>
        <dbReference type="ARBA" id="ARBA00023136"/>
    </source>
</evidence>
<dbReference type="Proteomes" id="UP000808372">
    <property type="component" value="Chromosome 5"/>
</dbReference>
<feature type="transmembrane region" description="Helical" evidence="6">
    <location>
        <begin position="105"/>
        <end position="123"/>
    </location>
</feature>
<dbReference type="PANTHER" id="PTHR10924">
    <property type="entry name" value="MAJOR FACILITATOR SUPERFAMILY PROTEIN-RELATED"/>
    <property type="match status" value="1"/>
</dbReference>
<dbReference type="GeneID" id="120048064"/>
<gene>
    <name evidence="8" type="primary">LOC120048064</name>
</gene>
<reference evidence="8" key="1">
    <citation type="submission" date="2025-08" db="UniProtKB">
        <authorList>
            <consortium name="RefSeq"/>
        </authorList>
    </citation>
    <scope>IDENTIFICATION</scope>
    <source>
        <tissue evidence="8">White muscle</tissue>
    </source>
</reference>
<feature type="region of interest" description="Disordered" evidence="5">
    <location>
        <begin position="466"/>
        <end position="532"/>
    </location>
</feature>
<dbReference type="InterPro" id="IPR011701">
    <property type="entry name" value="MFS"/>
</dbReference>
<sequence>MENEDNLSDEFRVHIVVPSKPNPILEKRIVFKVYKRRWLILFVLCLLNCSNSMLWLTFAPVADQSAQFMGVTLDQINWLSIIYMVVAIPLSFGTTWMLDTLGLRITLVLGSWLNMLGAVLRFVSVLGSHVSAAKFPVVMGGQTLCALAQPLVIFTPTKLAALWFPEHQRATANMIASMSNPLGILVASIFSPMIVGTTNNISSLLFIYAVPAVIICFLATVGIRDSSPPTPPSASAESSNSEPFLEGIMQLLRNKAYMILLLCFGSGIAVFTCFSTLLEQIMCVRGYPNDFAGLCGGLFIVFGIVGAGFLGLYVDKTKKFIEATKVNMSLSALACIAFSVVSQMRNQRIALVVVCSLFGFFGFSIYPVAMELSVECSYPVGEATSAGLIFISGQIQSVIYILLLQGLTKPMADSPFSTCSAGGDAALSWRVPMLVMAGLCSAFTCCFVIFFHTEYRRLDAEAQASGKKTTLTTCDSMPNRNKTNSDDPPDSNNKTNSDDPPDSNNKTNSDDPPDSNNKTNSDDPPDSNNKPN</sequence>
<evidence type="ECO:0000256" key="1">
    <source>
        <dbReference type="ARBA" id="ARBA00004141"/>
    </source>
</evidence>
<evidence type="ECO:0000256" key="6">
    <source>
        <dbReference type="SAM" id="Phobius"/>
    </source>
</evidence>
<dbReference type="PANTHER" id="PTHR10924:SF6">
    <property type="entry name" value="SOLUTE CARRIER FAMILY 49 MEMBER A3"/>
    <property type="match status" value="1"/>
</dbReference>
<keyword evidence="4 6" id="KW-0472">Membrane</keyword>
<feature type="transmembrane region" description="Helical" evidence="6">
    <location>
        <begin position="326"/>
        <end position="343"/>
    </location>
</feature>
<accession>A0A8U0QW08</accession>
<feature type="transmembrane region" description="Helical" evidence="6">
    <location>
        <begin position="38"/>
        <end position="58"/>
    </location>
</feature>
<name>A0A8U0QW08_SALNM</name>
<feature type="transmembrane region" description="Helical" evidence="6">
    <location>
        <begin position="427"/>
        <end position="451"/>
    </location>
</feature>
<proteinExistence type="predicted"/>
<evidence type="ECO:0000256" key="2">
    <source>
        <dbReference type="ARBA" id="ARBA00022692"/>
    </source>
</evidence>
<feature type="transmembrane region" description="Helical" evidence="6">
    <location>
        <begin position="349"/>
        <end position="374"/>
    </location>
</feature>
<protein>
    <submittedName>
        <fullName evidence="8">Solute carrier family 49 member A3-like</fullName>
    </submittedName>
</protein>
<evidence type="ECO:0000256" key="5">
    <source>
        <dbReference type="SAM" id="MobiDB-lite"/>
    </source>
</evidence>
<feature type="transmembrane region" description="Helical" evidence="6">
    <location>
        <begin position="386"/>
        <end position="407"/>
    </location>
</feature>
<feature type="transmembrane region" description="Helical" evidence="6">
    <location>
        <begin position="201"/>
        <end position="223"/>
    </location>
</feature>
<comment type="subcellular location">
    <subcellularLocation>
        <location evidence="1">Membrane</location>
        <topology evidence="1">Multi-pass membrane protein</topology>
    </subcellularLocation>
</comment>
<dbReference type="AlphaFoldDB" id="A0A8U0QW08"/>
<dbReference type="CDD" id="cd17399">
    <property type="entry name" value="MFS_MFSD7"/>
    <property type="match status" value="1"/>
</dbReference>
<dbReference type="InterPro" id="IPR036259">
    <property type="entry name" value="MFS_trans_sf"/>
</dbReference>
<feature type="transmembrane region" description="Helical" evidence="6">
    <location>
        <begin position="257"/>
        <end position="279"/>
    </location>
</feature>
<keyword evidence="7" id="KW-1185">Reference proteome</keyword>
<organism evidence="7 8">
    <name type="scientific">Salvelinus namaycush</name>
    <name type="common">Lake trout</name>
    <name type="synonym">Salmo namaycush</name>
    <dbReference type="NCBI Taxonomy" id="8040"/>
    <lineage>
        <taxon>Eukaryota</taxon>
        <taxon>Metazoa</taxon>
        <taxon>Chordata</taxon>
        <taxon>Craniata</taxon>
        <taxon>Vertebrata</taxon>
        <taxon>Euteleostomi</taxon>
        <taxon>Actinopterygii</taxon>
        <taxon>Neopterygii</taxon>
        <taxon>Teleostei</taxon>
        <taxon>Protacanthopterygii</taxon>
        <taxon>Salmoniformes</taxon>
        <taxon>Salmonidae</taxon>
        <taxon>Salmoninae</taxon>
        <taxon>Salvelinus</taxon>
    </lineage>
</organism>